<protein>
    <recommendedName>
        <fullName evidence="4">Ankyrin repeat-containing domain protein</fullName>
    </recommendedName>
</protein>
<feature type="compositionally biased region" description="Pro residues" evidence="1">
    <location>
        <begin position="20"/>
        <end position="34"/>
    </location>
</feature>
<name>A0A1Y2H534_9FUNG</name>
<sequence length="836" mass="93624">MKLSHSNRIDRIRNHMPSNFSPPPSTTSTRAPPPLTNELLELTLCMSLHSPQRAKLKAGPMITTRLNVLSRTIVPSVTKVAVHFLPFIPLEEVAQLADLVVIEAMGQLALSRRGYRPLTYSSTSPNFLTVAAQLGHLAVFEWWYANKSKLNLFVDTLDVLLQASQMGHVNVLEWWYASGLSLEMREPHKVWSRASEAGHVDVLQFWLERGLDPPTDCGAMDSASRCGHVHVLQWWKESGMPLEYSHKALLGAVRNRHDDVLEWWSGSGLRLLAQEVFLTAAAIENLDFEVLHWLEQSQLLQVTSQLLATVFSTGDKECIEFYMSRVRLAPKYLEPVSKLFVDLSAKGRPDMLQLAVDYGFVLPTIRGDLSHCLEVAARIGSVETLEWWLSLGATRIAPNKSDFLPVVQSASACGHVQVLDWLVRNRYFPNDQPIAPRITHIAAKAGHLNVLRWFASNAHANLDAAAFLAAVEHGHVAIVEWWLSDSRLPVPPISDQHAGRTIMPVAAKRGSLDCIKPWYAKSASHMRLRSFSPSTVLEVLLAACEGKQLRFIKWWVCINAVFDPDWIAQVADKASAVGSVEILDWLLDTNLFDKSVIYHGPARALSWGHSHVLEWWERAAAEHQLQIRFVTADSAAPLFIPLIRSTVLRSCAWLLRQGTHIEAPFPKQLVKVGNPALIGHLLSASIFQPPTFSVFDEASKHGQVCMLEGWKQLCDRNMVMLGPTDDPQSFSKEALQQATLGGFVQVLDWWKHTSNLPLKLPYRSLAHMRTSLPSWLDKRVSDWWSTSGLLQETDPASDEDVESDGEEDEEDVMEVELADPVDVTRRSPMSPTVTVI</sequence>
<dbReference type="OrthoDB" id="88801at2759"/>
<accession>A0A1Y2H534</accession>
<feature type="compositionally biased region" description="Acidic residues" evidence="1">
    <location>
        <begin position="795"/>
        <end position="819"/>
    </location>
</feature>
<dbReference type="PANTHER" id="PTHR46586">
    <property type="entry name" value="ANKYRIN REPEAT-CONTAINING PROTEIN"/>
    <property type="match status" value="1"/>
</dbReference>
<dbReference type="EMBL" id="MCFL01000137">
    <property type="protein sequence ID" value="ORZ29666.1"/>
    <property type="molecule type" value="Genomic_DNA"/>
</dbReference>
<feature type="region of interest" description="Disordered" evidence="1">
    <location>
        <begin position="1"/>
        <end position="34"/>
    </location>
</feature>
<comment type="caution">
    <text evidence="2">The sequence shown here is derived from an EMBL/GenBank/DDBJ whole genome shotgun (WGS) entry which is preliminary data.</text>
</comment>
<evidence type="ECO:0000256" key="1">
    <source>
        <dbReference type="SAM" id="MobiDB-lite"/>
    </source>
</evidence>
<keyword evidence="3" id="KW-1185">Reference proteome</keyword>
<gene>
    <name evidence="2" type="ORF">BCR44DRAFT_36741</name>
</gene>
<dbReference type="Proteomes" id="UP000193411">
    <property type="component" value="Unassembled WGS sequence"/>
</dbReference>
<organism evidence="2 3">
    <name type="scientific">Catenaria anguillulae PL171</name>
    <dbReference type="NCBI Taxonomy" id="765915"/>
    <lineage>
        <taxon>Eukaryota</taxon>
        <taxon>Fungi</taxon>
        <taxon>Fungi incertae sedis</taxon>
        <taxon>Blastocladiomycota</taxon>
        <taxon>Blastocladiomycetes</taxon>
        <taxon>Blastocladiales</taxon>
        <taxon>Catenariaceae</taxon>
        <taxon>Catenaria</taxon>
    </lineage>
</organism>
<dbReference type="AlphaFoldDB" id="A0A1Y2H534"/>
<evidence type="ECO:0008006" key="4">
    <source>
        <dbReference type="Google" id="ProtNLM"/>
    </source>
</evidence>
<reference evidence="2 3" key="1">
    <citation type="submission" date="2016-07" db="EMBL/GenBank/DDBJ databases">
        <title>Pervasive Adenine N6-methylation of Active Genes in Fungi.</title>
        <authorList>
            <consortium name="DOE Joint Genome Institute"/>
            <person name="Mondo S.J."/>
            <person name="Dannebaum R.O."/>
            <person name="Kuo R.C."/>
            <person name="Labutti K."/>
            <person name="Haridas S."/>
            <person name="Kuo A."/>
            <person name="Salamov A."/>
            <person name="Ahrendt S.R."/>
            <person name="Lipzen A."/>
            <person name="Sullivan W."/>
            <person name="Andreopoulos W.B."/>
            <person name="Clum A."/>
            <person name="Lindquist E."/>
            <person name="Daum C."/>
            <person name="Ramamoorthy G.K."/>
            <person name="Gryganskyi A."/>
            <person name="Culley D."/>
            <person name="Magnuson J.K."/>
            <person name="James T.Y."/>
            <person name="O'Malley M.A."/>
            <person name="Stajich J.E."/>
            <person name="Spatafora J.W."/>
            <person name="Visel A."/>
            <person name="Grigoriev I.V."/>
        </authorList>
    </citation>
    <scope>NUCLEOTIDE SEQUENCE [LARGE SCALE GENOMIC DNA]</scope>
    <source>
        <strain evidence="2 3">PL171</strain>
    </source>
</reference>
<dbReference type="PANTHER" id="PTHR46586:SF3">
    <property type="entry name" value="ANKYRIN REPEAT-CONTAINING PROTEIN"/>
    <property type="match status" value="1"/>
</dbReference>
<dbReference type="SUPFAM" id="SSF48403">
    <property type="entry name" value="Ankyrin repeat"/>
    <property type="match status" value="1"/>
</dbReference>
<dbReference type="InterPro" id="IPR036770">
    <property type="entry name" value="Ankyrin_rpt-contain_sf"/>
</dbReference>
<dbReference type="Gene3D" id="1.25.40.20">
    <property type="entry name" value="Ankyrin repeat-containing domain"/>
    <property type="match status" value="2"/>
</dbReference>
<dbReference type="InterPro" id="IPR052050">
    <property type="entry name" value="SecEffector_AnkRepeat"/>
</dbReference>
<feature type="non-terminal residue" evidence="2">
    <location>
        <position position="836"/>
    </location>
</feature>
<feature type="compositionally biased region" description="Polar residues" evidence="1">
    <location>
        <begin position="827"/>
        <end position="836"/>
    </location>
</feature>
<evidence type="ECO:0000313" key="2">
    <source>
        <dbReference type="EMBL" id="ORZ29666.1"/>
    </source>
</evidence>
<dbReference type="SUPFAM" id="SSF140860">
    <property type="entry name" value="Pseudo ankyrin repeat-like"/>
    <property type="match status" value="1"/>
</dbReference>
<proteinExistence type="predicted"/>
<evidence type="ECO:0000313" key="3">
    <source>
        <dbReference type="Proteomes" id="UP000193411"/>
    </source>
</evidence>
<feature type="region of interest" description="Disordered" evidence="1">
    <location>
        <begin position="790"/>
        <end position="836"/>
    </location>
</feature>